<evidence type="ECO:0000256" key="2">
    <source>
        <dbReference type="ARBA" id="ARBA00022679"/>
    </source>
</evidence>
<organism evidence="5 6">
    <name type="scientific">Escherichia coli O6:H1 (strain CFT073 / ATCC 700928 / UPEC)</name>
    <dbReference type="NCBI Taxonomy" id="199310"/>
    <lineage>
        <taxon>Bacteria</taxon>
        <taxon>Pseudomonadati</taxon>
        <taxon>Pseudomonadota</taxon>
        <taxon>Gammaproteobacteria</taxon>
        <taxon>Enterobacterales</taxon>
        <taxon>Enterobacteriaceae</taxon>
        <taxon>Escherichia</taxon>
    </lineage>
</organism>
<accession>A0A0H2V7B7</accession>
<dbReference type="Proteomes" id="UP000001410">
    <property type="component" value="Chromosome"/>
</dbReference>
<feature type="binding site" evidence="3">
    <location>
        <position position="142"/>
    </location>
    <ligand>
        <name>substrate</name>
    </ligand>
</feature>
<dbReference type="SUPFAM" id="SSF51445">
    <property type="entry name" value="(Trans)glycosidases"/>
    <property type="match status" value="1"/>
</dbReference>
<dbReference type="PIRSF" id="PIRSF003059">
    <property type="entry name" value="Sucrose_phosphorylase"/>
    <property type="match status" value="1"/>
</dbReference>
<dbReference type="InterPro" id="IPR033746">
    <property type="entry name" value="GGa_phosphorylase"/>
</dbReference>
<evidence type="ECO:0000313" key="6">
    <source>
        <dbReference type="Proteomes" id="UP000001410"/>
    </source>
</evidence>
<feature type="domain" description="Glycosyl hydrolase family 13 catalytic" evidence="4">
    <location>
        <begin position="57"/>
        <end position="486"/>
    </location>
</feature>
<dbReference type="InterPro" id="IPR017853">
    <property type="entry name" value="GH"/>
</dbReference>
<dbReference type="Gene3D" id="3.20.20.80">
    <property type="entry name" value="Glycosidases"/>
    <property type="match status" value="1"/>
</dbReference>
<evidence type="ECO:0000259" key="4">
    <source>
        <dbReference type="SMART" id="SM00642"/>
    </source>
</evidence>
<dbReference type="AlphaFoldDB" id="A0A0H2V7B7"/>
<dbReference type="CDD" id="cd11356">
    <property type="entry name" value="AmyAc_Sucrose_phosphorylase-like_1"/>
    <property type="match status" value="1"/>
</dbReference>
<gene>
    <name evidence="5" type="primary">ycjM</name>
    <name evidence="5" type="ordered locus">c1780</name>
</gene>
<dbReference type="HOGENOM" id="CLU_021358_0_0_6"/>
<keyword evidence="6" id="KW-1185">Reference proteome</keyword>
<name>A0A0H2V7B7_ECOL6</name>
<dbReference type="GO" id="GO:0009018">
    <property type="term" value="F:sucrose phosphorylase activity"/>
    <property type="evidence" value="ECO:0007669"/>
    <property type="project" value="UniProtKB-EC"/>
</dbReference>
<reference evidence="5 6" key="1">
    <citation type="journal article" date="2002" name="Proc. Natl. Acad. Sci. U.S.A.">
        <title>Extensive mosaic structure revealed by the complete genome sequence of uropathogenic Escherichia coli.</title>
        <authorList>
            <person name="Welch R.A."/>
            <person name="Burland V."/>
            <person name="Plunkett G.III."/>
            <person name="Redford P."/>
            <person name="Roesch P."/>
            <person name="Rasko D."/>
            <person name="Buckles E.L."/>
            <person name="Liou S.R."/>
            <person name="Boutin A."/>
            <person name="Hackett J."/>
            <person name="Stroud D."/>
            <person name="Mayhew G.F."/>
            <person name="Rose D.J."/>
            <person name="Zhou S."/>
            <person name="Schwartz D.C."/>
            <person name="Perna N.T."/>
            <person name="Mobley H.L."/>
            <person name="Donnenberg M.S."/>
            <person name="Blattner F.R."/>
        </authorList>
    </citation>
    <scope>NUCLEOTIDE SEQUENCE [LARGE SCALE GENOMIC DNA]</scope>
    <source>
        <strain evidence="6">CFT073 / ATCC 700928 / UPEC</strain>
    </source>
</reference>
<dbReference type="EC" id="2.4.1.7" evidence="5"/>
<dbReference type="PANTHER" id="PTHR38784">
    <property type="entry name" value="SUCROSE PHOSPHORYLASE"/>
    <property type="match status" value="1"/>
</dbReference>
<keyword evidence="2 5" id="KW-0808">Transferase</keyword>
<proteinExistence type="predicted"/>
<feature type="binding site" evidence="3">
    <location>
        <begin position="236"/>
        <end position="238"/>
    </location>
    <ligand>
        <name>substrate</name>
    </ligand>
</feature>
<dbReference type="Pfam" id="PF00128">
    <property type="entry name" value="Alpha-amylase"/>
    <property type="match status" value="1"/>
</dbReference>
<feature type="binding site" evidence="3">
    <location>
        <begin position="346"/>
        <end position="347"/>
    </location>
    <ligand>
        <name>substrate</name>
    </ligand>
</feature>
<dbReference type="eggNOG" id="COG0366">
    <property type="taxonomic scope" value="Bacteria"/>
</dbReference>
<dbReference type="SMART" id="SM00642">
    <property type="entry name" value="Aamy"/>
    <property type="match status" value="1"/>
</dbReference>
<evidence type="ECO:0000313" key="5">
    <source>
        <dbReference type="EMBL" id="AAN80246.1"/>
    </source>
</evidence>
<protein>
    <submittedName>
        <fullName evidence="5">Putative sucrose phosphorylase</fullName>
        <ecNumber evidence="5">2.4.1.7</ecNumber>
    </submittedName>
</protein>
<dbReference type="PANTHER" id="PTHR38784:SF1">
    <property type="entry name" value="SUCROSE PHOSPHORYLASE"/>
    <property type="match status" value="1"/>
</dbReference>
<feature type="binding site" evidence="3">
    <location>
        <position position="452"/>
    </location>
    <ligand>
        <name>substrate</name>
    </ligand>
</feature>
<keyword evidence="1 5" id="KW-0328">Glycosyltransferase</keyword>
<dbReference type="InterPro" id="IPR006047">
    <property type="entry name" value="GH13_cat_dom"/>
</dbReference>
<dbReference type="EMBL" id="AE014075">
    <property type="protein sequence ID" value="AAN80246.1"/>
    <property type="molecule type" value="Genomic_DNA"/>
</dbReference>
<evidence type="ECO:0000256" key="3">
    <source>
        <dbReference type="PIRSR" id="PIRSR003059-2"/>
    </source>
</evidence>
<dbReference type="GO" id="GO:0005975">
    <property type="term" value="P:carbohydrate metabolic process"/>
    <property type="evidence" value="ECO:0007669"/>
    <property type="project" value="InterPro"/>
</dbReference>
<dbReference type="InterPro" id="IPR045857">
    <property type="entry name" value="O16G_dom_2"/>
</dbReference>
<sequence>MGPLPRKGNMKQKITDYLDEIYGGTFTATHLQKLVTRLESAKRLITQRRKKHWDESDVVLITYADQFHSNDLKPLPTFNQFYPQWLQRIFSHVHLLPFYPWSSDDGFSVIDYHQVASEAGEWQDIQQLGECSHLMFDFVCNHMSAKSEWFKNYLQQQPGFEDFFIAIDPKTDLSAVTRPRALPLLTPFQMRDHSMRHLWTTFSDDQIDLNYRSPEVLLAMVDVLLCYLEKGAEYVRLDAVGFMWKEPGTSCIHLEKTHLIIKLLRSIIDNVAPGTVIITETNVPHKDNIAYFGEGDDEAHMVYQFSMPPLVLHAVQKQNVEALCAWAQNLTLPSSNTTWFNFLASHDGIGLNPLRGLLPENEILALVEVLQQEGALVNWKNNPDGTRSPYEMNVTYMDALSRRECSDEERCARFILAHAILLSFPGVPAIYIQSILGSRNDYAGVEKLGYNRAINRKKYSSKEITTELNNKATLRYSIYYKLSHLITLRRSHKEFHPDNNFTIDAINSFVMRIQRSNADGDCLTGLFNVSENIQHINITDLHGRDLISEVDILGNEITLHPWQVMWIK</sequence>
<dbReference type="KEGG" id="ecc:c1780"/>
<dbReference type="STRING" id="199310.c1780"/>
<feature type="binding site" evidence="3">
    <location>
        <position position="104"/>
    </location>
    <ligand>
        <name>substrate</name>
    </ligand>
</feature>
<dbReference type="InterPro" id="IPR016377">
    <property type="entry name" value="Sucrose_GGa_phosphorylase-rel"/>
</dbReference>
<dbReference type="Gene3D" id="3.90.400.10">
    <property type="entry name" value="Oligo-1,6-glucosidase, Domain 2"/>
    <property type="match status" value="1"/>
</dbReference>
<evidence type="ECO:0000256" key="1">
    <source>
        <dbReference type="ARBA" id="ARBA00022676"/>
    </source>
</evidence>